<protein>
    <submittedName>
        <fullName evidence="6">DNA helicase</fullName>
    </submittedName>
</protein>
<accession>A0A4R8UDF3</accession>
<evidence type="ECO:0000256" key="1">
    <source>
        <dbReference type="ARBA" id="ARBA00022763"/>
    </source>
</evidence>
<evidence type="ECO:0000256" key="2">
    <source>
        <dbReference type="ARBA" id="ARBA00022806"/>
    </source>
</evidence>
<evidence type="ECO:0000259" key="5">
    <source>
        <dbReference type="Pfam" id="PF12705"/>
    </source>
</evidence>
<evidence type="ECO:0000256" key="4">
    <source>
        <dbReference type="SAM" id="MobiDB-lite"/>
    </source>
</evidence>
<reference evidence="6 7" key="1">
    <citation type="submission" date="2019-03" db="EMBL/GenBank/DDBJ databases">
        <title>Genomics of glacier-inhabiting Cryobacterium strains.</title>
        <authorList>
            <person name="Liu Q."/>
            <person name="Xin Y.-H."/>
        </authorList>
    </citation>
    <scope>NUCLEOTIDE SEQUENCE [LARGE SCALE GENOMIC DNA]</scope>
    <source>
        <strain evidence="6 7">Sr47</strain>
    </source>
</reference>
<dbReference type="InterPro" id="IPR038726">
    <property type="entry name" value="PDDEXK_AddAB-type"/>
</dbReference>
<dbReference type="RefSeq" id="WP_338145304.1">
    <property type="nucleotide sequence ID" value="NZ_SOEZ01000048.1"/>
</dbReference>
<keyword evidence="2 6" id="KW-0378">Hydrolase</keyword>
<name>A0A4R8UDF3_9MICO</name>
<keyword evidence="2 6" id="KW-0347">Helicase</keyword>
<sequence>MYLLDGGVVTSASDLTTASKCEFAFLRTLDAKLGRIAAVPQKADAMLERTGVLGDEHELRVLEGYRTRFGGGVVEIAQPNLFHDGALEAAVAATEAAFRGGADIVFQATFFRDNFLGFADFIVRQPDGRYLVQDTKLARTARVTALLQLAAYADQLEALDFEPAETVQLLLGDGTVSEHRLVDILPVYRKRRARLLQIIAERLADTAPVAWGDARYAVCGRCATCEGEVEGHRDVLLVAGMRVTQRARLAEAGILTIDALAASGGEAGAGAEAGSPGTASTPATSAAP</sequence>
<dbReference type="GO" id="GO:0004386">
    <property type="term" value="F:helicase activity"/>
    <property type="evidence" value="ECO:0007669"/>
    <property type="project" value="UniProtKB-KW"/>
</dbReference>
<dbReference type="AlphaFoldDB" id="A0A4R8UDF3"/>
<feature type="region of interest" description="Disordered" evidence="4">
    <location>
        <begin position="266"/>
        <end position="288"/>
    </location>
</feature>
<dbReference type="EMBL" id="SOEZ01000048">
    <property type="protein sequence ID" value="TFB50325.1"/>
    <property type="molecule type" value="Genomic_DNA"/>
</dbReference>
<organism evidence="6 7">
    <name type="scientific">Cryobacterium tagatosivorans</name>
    <dbReference type="NCBI Taxonomy" id="1259199"/>
    <lineage>
        <taxon>Bacteria</taxon>
        <taxon>Bacillati</taxon>
        <taxon>Actinomycetota</taxon>
        <taxon>Actinomycetes</taxon>
        <taxon>Micrococcales</taxon>
        <taxon>Microbacteriaceae</taxon>
        <taxon>Cryobacterium</taxon>
    </lineage>
</organism>
<comment type="caution">
    <text evidence="6">The sequence shown here is derived from an EMBL/GenBank/DDBJ whole genome shotgun (WGS) entry which is preliminary data.</text>
</comment>
<dbReference type="Pfam" id="PF12705">
    <property type="entry name" value="PDDEXK_1"/>
    <property type="match status" value="1"/>
</dbReference>
<keyword evidence="7" id="KW-1185">Reference proteome</keyword>
<evidence type="ECO:0000313" key="6">
    <source>
        <dbReference type="EMBL" id="TFB50325.1"/>
    </source>
</evidence>
<keyword evidence="3" id="KW-0234">DNA repair</keyword>
<feature type="non-terminal residue" evidence="6">
    <location>
        <position position="288"/>
    </location>
</feature>
<dbReference type="Proteomes" id="UP000297866">
    <property type="component" value="Unassembled WGS sequence"/>
</dbReference>
<proteinExistence type="predicted"/>
<evidence type="ECO:0000313" key="7">
    <source>
        <dbReference type="Proteomes" id="UP000297866"/>
    </source>
</evidence>
<gene>
    <name evidence="6" type="ORF">E3O23_09855</name>
</gene>
<keyword evidence="2 6" id="KW-0547">Nucleotide-binding</keyword>
<feature type="domain" description="PD-(D/E)XK endonuclease-like" evidence="5">
    <location>
        <begin position="91"/>
        <end position="223"/>
    </location>
</feature>
<keyword evidence="1" id="KW-0227">DNA damage</keyword>
<dbReference type="GO" id="GO:0006281">
    <property type="term" value="P:DNA repair"/>
    <property type="evidence" value="ECO:0007669"/>
    <property type="project" value="UniProtKB-KW"/>
</dbReference>
<keyword evidence="2 6" id="KW-0067">ATP-binding</keyword>
<evidence type="ECO:0000256" key="3">
    <source>
        <dbReference type="ARBA" id="ARBA00023204"/>
    </source>
</evidence>